<dbReference type="RefSeq" id="WP_013646022.1">
    <property type="nucleotide sequence ID" value="NC_015216.1"/>
</dbReference>
<dbReference type="OrthoDB" id="70720at2157"/>
<evidence type="ECO:0000313" key="2">
    <source>
        <dbReference type="Proteomes" id="UP000007490"/>
    </source>
</evidence>
<dbReference type="KEGG" id="mel:Metbo_2458"/>
<dbReference type="EMBL" id="CP002551">
    <property type="protein sequence ID" value="ADZ10671.1"/>
    <property type="molecule type" value="Genomic_DNA"/>
</dbReference>
<dbReference type="HOGENOM" id="CLU_2191059_0_0_2"/>
<proteinExistence type="predicted"/>
<evidence type="ECO:0000313" key="1">
    <source>
        <dbReference type="EMBL" id="ADZ10671.1"/>
    </source>
</evidence>
<sequence length="108" mass="12204">MDETNVVFTVNMKHNKYKDEKTLEISGENVTIQSRQGGSVVMNFEGTMSEIMNINNFFSEVNDVEPIKVNIAGSGDVDHYFRGISDMVEDTEGLYKLRVTLQFLSTTI</sequence>
<name>F0T737_METLA</name>
<dbReference type="eggNOG" id="arCOG09717">
    <property type="taxonomic scope" value="Archaea"/>
</dbReference>
<reference evidence="2" key="1">
    <citation type="submission" date="2011-02" db="EMBL/GenBank/DDBJ databases">
        <title>Complete sequence of Methanobacterium sp. AL-21.</title>
        <authorList>
            <consortium name="US DOE Joint Genome Institute"/>
            <person name="Lucas S."/>
            <person name="Copeland A."/>
            <person name="Lapidus A."/>
            <person name="Cheng J.-F."/>
            <person name="Goodwin L."/>
            <person name="Pitluck S."/>
            <person name="Chertkov O."/>
            <person name="Detter J.C."/>
            <person name="Han C."/>
            <person name="Tapia R."/>
            <person name="Land M."/>
            <person name="Hauser L."/>
            <person name="Kyrpides N."/>
            <person name="Ivanova N."/>
            <person name="Mikhailova N."/>
            <person name="Pagani I."/>
            <person name="Cadillo-Quiroz H."/>
            <person name="Imachi H."/>
            <person name="Zinder S."/>
            <person name="Liu W."/>
            <person name="Woyke T."/>
        </authorList>
    </citation>
    <scope>NUCLEOTIDE SEQUENCE [LARGE SCALE GENOMIC DNA]</scope>
    <source>
        <strain evidence="2">AL-21</strain>
    </source>
</reference>
<protein>
    <submittedName>
        <fullName evidence="1">Uncharacterized protein</fullName>
    </submittedName>
</protein>
<dbReference type="GeneID" id="10278930"/>
<gene>
    <name evidence="1" type="ordered locus">Metbo_2458</name>
</gene>
<organism evidence="1 2">
    <name type="scientific">Methanobacterium lacus (strain AL-21)</name>
    <dbReference type="NCBI Taxonomy" id="877455"/>
    <lineage>
        <taxon>Archaea</taxon>
        <taxon>Methanobacteriati</taxon>
        <taxon>Methanobacteriota</taxon>
        <taxon>Methanomada group</taxon>
        <taxon>Methanobacteria</taxon>
        <taxon>Methanobacteriales</taxon>
        <taxon>Methanobacteriaceae</taxon>
        <taxon>Methanobacterium</taxon>
    </lineage>
</organism>
<keyword evidence="2" id="KW-1185">Reference proteome</keyword>
<accession>F0T737</accession>
<reference evidence="1 2" key="2">
    <citation type="journal article" date="2014" name="Int. J. Syst. Evol. Microbiol.">
        <title>Methanobacterium paludis sp. nov. and a novel strain of Methanobacterium lacus isolated from northern peatlands.</title>
        <authorList>
            <person name="Cadillo-Quiroz H."/>
            <person name="Brauer S.L."/>
            <person name="Goodson N."/>
            <person name="Yavitt J.B."/>
            <person name="Zinder S.H."/>
        </authorList>
    </citation>
    <scope>NUCLEOTIDE SEQUENCE [LARGE SCALE GENOMIC DNA]</scope>
    <source>
        <strain evidence="1 2">AL-21</strain>
    </source>
</reference>
<dbReference type="AlphaFoldDB" id="F0T737"/>
<dbReference type="Proteomes" id="UP000007490">
    <property type="component" value="Chromosome"/>
</dbReference>